<protein>
    <recommendedName>
        <fullName evidence="2">RecQ-mediated genome instability protein 1</fullName>
    </recommendedName>
</protein>
<dbReference type="Pfam" id="PF21000">
    <property type="entry name" value="RMI1_N_N"/>
    <property type="match status" value="1"/>
</dbReference>
<dbReference type="AlphaFoldDB" id="A0A4Y7TK22"/>
<proteinExistence type="inferred from homology"/>
<evidence type="ECO:0000259" key="5">
    <source>
        <dbReference type="Pfam" id="PF21000"/>
    </source>
</evidence>
<dbReference type="SMART" id="SM01161">
    <property type="entry name" value="DUF1767"/>
    <property type="match status" value="1"/>
</dbReference>
<feature type="compositionally biased region" description="Pro residues" evidence="3">
    <location>
        <begin position="252"/>
        <end position="262"/>
    </location>
</feature>
<dbReference type="EMBL" id="QPFP01000009">
    <property type="protein sequence ID" value="TEB34510.1"/>
    <property type="molecule type" value="Genomic_DNA"/>
</dbReference>
<dbReference type="STRING" id="71717.A0A4Y7TK22"/>
<feature type="compositionally biased region" description="Acidic residues" evidence="3">
    <location>
        <begin position="239"/>
        <end position="248"/>
    </location>
</feature>
<feature type="compositionally biased region" description="Low complexity" evidence="3">
    <location>
        <begin position="299"/>
        <end position="315"/>
    </location>
</feature>
<dbReference type="GO" id="GO:0000712">
    <property type="term" value="P:resolution of meiotic recombination intermediates"/>
    <property type="evidence" value="ECO:0007669"/>
    <property type="project" value="TreeGrafter"/>
</dbReference>
<comment type="similarity">
    <text evidence="1">Belongs to the RMI1 family.</text>
</comment>
<sequence length="567" mass="62627">MDGIPREIQQWIDRKYPKPTVDREWLAQCFEWAAEQEDIGPVPPYPTKLFKSIERQLLQSNLSDSMDLSTGLPQNIGDVKTKLTLPGTPTLVEVVDKDDTGVSAFQLDQVRKTREERIQAGGFDENGEGDEEADIEVEGEGPLPKYPRATLSLVLSDGKTQFKALEYKPIPDLSLPKILYGLKMQLKDVRIVAGVAFLQPSNVIICGGQSDLNEHKDFLFRQKLRERMGLPREPMPAAFDEDEDNDENNENRPPPNNPPPAPAAALRSPLREISAPPSPIVQSNRYDDEDLEPRRRRVPSTSSTLLPSVSRSRVSSTSAYFASNASTAVDSTALSMALSPTLRGTAPTLVTRNAPSSPMMSDFEEDFDFNMLDEIENQALATTSKPAPAPFPTVANRPTAIAGPSRPRVASGAGSSGNKEPEDLTLIDVEPRETAFPRIFSSPPSRSERKLHLTSEFTSSLRSSQAKGKAKSSKTPFPTVDDAEPDDLFDDSTMDLGSDDLRQLESVEQLAFPTKEPTSCARTFLQFRHRQFRALTVRSAESSASTTVFTTTSSEHGVHRNPFIRRK</sequence>
<dbReference type="Pfam" id="PF08585">
    <property type="entry name" value="RMI1_N_C"/>
    <property type="match status" value="1"/>
</dbReference>
<dbReference type="GO" id="GO:0016604">
    <property type="term" value="C:nuclear body"/>
    <property type="evidence" value="ECO:0007669"/>
    <property type="project" value="TreeGrafter"/>
</dbReference>
<accession>A0A4Y7TK22</accession>
<gene>
    <name evidence="6" type="ORF">FA13DRAFT_1811821</name>
</gene>
<feature type="region of interest" description="Disordered" evidence="3">
    <location>
        <begin position="396"/>
        <end position="486"/>
    </location>
</feature>
<dbReference type="OrthoDB" id="341511at2759"/>
<feature type="domain" description="RMI1 N-terminal" evidence="5">
    <location>
        <begin position="17"/>
        <end position="65"/>
    </location>
</feature>
<dbReference type="Gene3D" id="2.40.50.770">
    <property type="entry name" value="RecQ-mediated genome instability protein Rmi1, C-terminal domain"/>
    <property type="match status" value="1"/>
</dbReference>
<organism evidence="6 7">
    <name type="scientific">Coprinellus micaceus</name>
    <name type="common">Glistening ink-cap mushroom</name>
    <name type="synonym">Coprinus micaceus</name>
    <dbReference type="NCBI Taxonomy" id="71717"/>
    <lineage>
        <taxon>Eukaryota</taxon>
        <taxon>Fungi</taxon>
        <taxon>Dikarya</taxon>
        <taxon>Basidiomycota</taxon>
        <taxon>Agaricomycotina</taxon>
        <taxon>Agaricomycetes</taxon>
        <taxon>Agaricomycetidae</taxon>
        <taxon>Agaricales</taxon>
        <taxon>Agaricineae</taxon>
        <taxon>Psathyrellaceae</taxon>
        <taxon>Coprinellus</taxon>
    </lineage>
</organism>
<comment type="caution">
    <text evidence="6">The sequence shown here is derived from an EMBL/GenBank/DDBJ whole genome shotgun (WGS) entry which is preliminary data.</text>
</comment>
<feature type="region of interest" description="Disordered" evidence="3">
    <location>
        <begin position="229"/>
        <end position="315"/>
    </location>
</feature>
<feature type="compositionally biased region" description="Low complexity" evidence="3">
    <location>
        <begin position="436"/>
        <end position="445"/>
    </location>
</feature>
<name>A0A4Y7TK22_COPMI</name>
<evidence type="ECO:0000256" key="3">
    <source>
        <dbReference type="SAM" id="MobiDB-lite"/>
    </source>
</evidence>
<evidence type="ECO:0000256" key="1">
    <source>
        <dbReference type="ARBA" id="ARBA00006395"/>
    </source>
</evidence>
<dbReference type="PANTHER" id="PTHR14790:SF15">
    <property type="entry name" value="RECQ-MEDIATED GENOME INSTABILITY PROTEIN 1"/>
    <property type="match status" value="1"/>
</dbReference>
<reference evidence="6 7" key="1">
    <citation type="journal article" date="2019" name="Nat. Ecol. Evol.">
        <title>Megaphylogeny resolves global patterns of mushroom evolution.</title>
        <authorList>
            <person name="Varga T."/>
            <person name="Krizsan K."/>
            <person name="Foldi C."/>
            <person name="Dima B."/>
            <person name="Sanchez-Garcia M."/>
            <person name="Sanchez-Ramirez S."/>
            <person name="Szollosi G.J."/>
            <person name="Szarkandi J.G."/>
            <person name="Papp V."/>
            <person name="Albert L."/>
            <person name="Andreopoulos W."/>
            <person name="Angelini C."/>
            <person name="Antonin V."/>
            <person name="Barry K.W."/>
            <person name="Bougher N.L."/>
            <person name="Buchanan P."/>
            <person name="Buyck B."/>
            <person name="Bense V."/>
            <person name="Catcheside P."/>
            <person name="Chovatia M."/>
            <person name="Cooper J."/>
            <person name="Damon W."/>
            <person name="Desjardin D."/>
            <person name="Finy P."/>
            <person name="Geml J."/>
            <person name="Haridas S."/>
            <person name="Hughes K."/>
            <person name="Justo A."/>
            <person name="Karasinski D."/>
            <person name="Kautmanova I."/>
            <person name="Kiss B."/>
            <person name="Kocsube S."/>
            <person name="Kotiranta H."/>
            <person name="LaButti K.M."/>
            <person name="Lechner B.E."/>
            <person name="Liimatainen K."/>
            <person name="Lipzen A."/>
            <person name="Lukacs Z."/>
            <person name="Mihaltcheva S."/>
            <person name="Morgado L.N."/>
            <person name="Niskanen T."/>
            <person name="Noordeloos M.E."/>
            <person name="Ohm R.A."/>
            <person name="Ortiz-Santana B."/>
            <person name="Ovrebo C."/>
            <person name="Racz N."/>
            <person name="Riley R."/>
            <person name="Savchenko A."/>
            <person name="Shiryaev A."/>
            <person name="Soop K."/>
            <person name="Spirin V."/>
            <person name="Szebenyi C."/>
            <person name="Tomsovsky M."/>
            <person name="Tulloss R.E."/>
            <person name="Uehling J."/>
            <person name="Grigoriev I.V."/>
            <person name="Vagvolgyi C."/>
            <person name="Papp T."/>
            <person name="Martin F.M."/>
            <person name="Miettinen O."/>
            <person name="Hibbett D.S."/>
            <person name="Nagy L.G."/>
        </authorList>
    </citation>
    <scope>NUCLEOTIDE SEQUENCE [LARGE SCALE GENOMIC DNA]</scope>
    <source>
        <strain evidence="6 7">FP101781</strain>
    </source>
</reference>
<keyword evidence="7" id="KW-1185">Reference proteome</keyword>
<dbReference type="GO" id="GO:0000724">
    <property type="term" value="P:double-strand break repair via homologous recombination"/>
    <property type="evidence" value="ECO:0007669"/>
    <property type="project" value="TreeGrafter"/>
</dbReference>
<dbReference type="InterPro" id="IPR049363">
    <property type="entry name" value="RMI1_N"/>
</dbReference>
<evidence type="ECO:0000313" key="6">
    <source>
        <dbReference type="EMBL" id="TEB34510.1"/>
    </source>
</evidence>
<evidence type="ECO:0000313" key="7">
    <source>
        <dbReference type="Proteomes" id="UP000298030"/>
    </source>
</evidence>
<evidence type="ECO:0000256" key="2">
    <source>
        <dbReference type="ARBA" id="ARBA00018987"/>
    </source>
</evidence>
<evidence type="ECO:0000259" key="4">
    <source>
        <dbReference type="Pfam" id="PF08585"/>
    </source>
</evidence>
<dbReference type="Proteomes" id="UP000298030">
    <property type="component" value="Unassembled WGS sequence"/>
</dbReference>
<feature type="domain" description="RecQ mediated genome instability protein 1 OB-fold" evidence="4">
    <location>
        <begin position="72"/>
        <end position="211"/>
    </location>
</feature>
<dbReference type="InterPro" id="IPR042470">
    <property type="entry name" value="RMI1_N_C_sf"/>
</dbReference>
<dbReference type="GO" id="GO:0031422">
    <property type="term" value="C:RecQ family helicase-topoisomerase III complex"/>
    <property type="evidence" value="ECO:0007669"/>
    <property type="project" value="TreeGrafter"/>
</dbReference>
<dbReference type="PANTHER" id="PTHR14790">
    <property type="entry name" value="RECQ-MEDIATED GENOME INSTABILITY PROTEIN 1 RMI1"/>
    <property type="match status" value="1"/>
</dbReference>
<dbReference type="InterPro" id="IPR013894">
    <property type="entry name" value="RMI1_OB"/>
</dbReference>